<dbReference type="Proteomes" id="UP000272400">
    <property type="component" value="Unassembled WGS sequence"/>
</dbReference>
<dbReference type="SUPFAM" id="SSF55931">
    <property type="entry name" value="Glutamine synthetase/guanido kinase"/>
    <property type="match status" value="1"/>
</dbReference>
<keyword evidence="3 5" id="KW-0067">ATP-binding</keyword>
<protein>
    <recommendedName>
        <fullName evidence="5">Putative glutamate--cysteine ligase 2</fullName>
        <ecNumber evidence="5">6.3.2.2</ecNumber>
    </recommendedName>
    <alternativeName>
        <fullName evidence="5">Gamma-glutamylcysteine synthetase 2</fullName>
        <shortName evidence="5">GCS 2</shortName>
        <shortName evidence="5">Gamma-GCS 2</shortName>
    </alternativeName>
</protein>
<dbReference type="EC" id="6.3.2.2" evidence="5"/>
<comment type="function">
    <text evidence="5">ATP-dependent carboxylate-amine ligase which exhibits weak glutamate--cysteine ligase activity.</text>
</comment>
<organism evidence="6 7">
    <name type="scientific">Actinocorallia herbida</name>
    <dbReference type="NCBI Taxonomy" id="58109"/>
    <lineage>
        <taxon>Bacteria</taxon>
        <taxon>Bacillati</taxon>
        <taxon>Actinomycetota</taxon>
        <taxon>Actinomycetes</taxon>
        <taxon>Streptosporangiales</taxon>
        <taxon>Thermomonosporaceae</taxon>
        <taxon>Actinocorallia</taxon>
    </lineage>
</organism>
<proteinExistence type="inferred from homology"/>
<dbReference type="EMBL" id="RJKE01000001">
    <property type="protein sequence ID" value="ROO85444.1"/>
    <property type="molecule type" value="Genomic_DNA"/>
</dbReference>
<evidence type="ECO:0000313" key="7">
    <source>
        <dbReference type="Proteomes" id="UP000272400"/>
    </source>
</evidence>
<keyword evidence="7" id="KW-1185">Reference proteome</keyword>
<dbReference type="InterPro" id="IPR014746">
    <property type="entry name" value="Gln_synth/guanido_kin_cat_dom"/>
</dbReference>
<comment type="similarity">
    <text evidence="5">Belongs to the glutamate--cysteine ligase type 2 family. YbdK subfamily.</text>
</comment>
<comment type="catalytic activity">
    <reaction evidence="4 5">
        <text>L-cysteine + L-glutamate + ATP = gamma-L-glutamyl-L-cysteine + ADP + phosphate + H(+)</text>
        <dbReference type="Rhea" id="RHEA:13285"/>
        <dbReference type="ChEBI" id="CHEBI:15378"/>
        <dbReference type="ChEBI" id="CHEBI:29985"/>
        <dbReference type="ChEBI" id="CHEBI:30616"/>
        <dbReference type="ChEBI" id="CHEBI:35235"/>
        <dbReference type="ChEBI" id="CHEBI:43474"/>
        <dbReference type="ChEBI" id="CHEBI:58173"/>
        <dbReference type="ChEBI" id="CHEBI:456216"/>
        <dbReference type="EC" id="6.3.2.2"/>
    </reaction>
</comment>
<evidence type="ECO:0000313" key="6">
    <source>
        <dbReference type="EMBL" id="ROO85444.1"/>
    </source>
</evidence>
<dbReference type="Gene3D" id="3.30.590.20">
    <property type="match status" value="1"/>
</dbReference>
<sequence>MADRPVCTVGVEEEFLLVDPESGETRGRGPEVLAAVADHGPRPPGGFHAELQATQVESATEVHTRLTDLRRDLVRGRGMLADAARAKGLVLISSGTPVAPSPDPPVAPGERFSVARRAFADVTRRYEVCGCHVHVGVPDRDTAVAVVGHLRPWLPTLLALSVNSPYDRGRDSGYASWRMIEQARFPGGGAPPCFRSAAEHDRAVDRLVACGILIDAGMTFWTARPSPRYPTVEVRAADACGTVDEAVLQAALARALVATALAELAAGREAVPVDPQICAAGQWNAARHGLAGAAVDPVEGRLVPARTRVSALLTAVRPALEEAGDFKETDRLLRRVLDRGTGAERQRNAGAAGIPAVLRMLAEQTSQKETEDEGET</sequence>
<gene>
    <name evidence="6" type="ORF">EDD29_2988</name>
</gene>
<evidence type="ECO:0000256" key="5">
    <source>
        <dbReference type="HAMAP-Rule" id="MF_01609"/>
    </source>
</evidence>
<dbReference type="NCBIfam" id="NF010041">
    <property type="entry name" value="PRK13517.1-1"/>
    <property type="match status" value="1"/>
</dbReference>
<evidence type="ECO:0000256" key="4">
    <source>
        <dbReference type="ARBA" id="ARBA00048819"/>
    </source>
</evidence>
<dbReference type="OrthoDB" id="9803842at2"/>
<evidence type="ECO:0000256" key="1">
    <source>
        <dbReference type="ARBA" id="ARBA00022598"/>
    </source>
</evidence>
<dbReference type="RefSeq" id="WP_123664951.1">
    <property type="nucleotide sequence ID" value="NZ_RJKE01000001.1"/>
</dbReference>
<dbReference type="NCBIfam" id="TIGR02050">
    <property type="entry name" value="gshA_cyan_rel"/>
    <property type="match status" value="1"/>
</dbReference>
<dbReference type="PANTHER" id="PTHR36510:SF1">
    <property type="entry name" value="GLUTAMATE--CYSTEINE LIGASE 2-RELATED"/>
    <property type="match status" value="1"/>
</dbReference>
<accession>A0A3N1CW10</accession>
<dbReference type="InterPro" id="IPR050141">
    <property type="entry name" value="GCL_type2/YbdK_subfam"/>
</dbReference>
<name>A0A3N1CW10_9ACTN</name>
<dbReference type="PANTHER" id="PTHR36510">
    <property type="entry name" value="GLUTAMATE--CYSTEINE LIGASE 2-RELATED"/>
    <property type="match status" value="1"/>
</dbReference>
<dbReference type="GO" id="GO:0005524">
    <property type="term" value="F:ATP binding"/>
    <property type="evidence" value="ECO:0007669"/>
    <property type="project" value="UniProtKB-KW"/>
</dbReference>
<evidence type="ECO:0000256" key="3">
    <source>
        <dbReference type="ARBA" id="ARBA00022840"/>
    </source>
</evidence>
<reference evidence="6 7" key="1">
    <citation type="submission" date="2018-11" db="EMBL/GenBank/DDBJ databases">
        <title>Sequencing the genomes of 1000 actinobacteria strains.</title>
        <authorList>
            <person name="Klenk H.-P."/>
        </authorList>
    </citation>
    <scope>NUCLEOTIDE SEQUENCE [LARGE SCALE GENOMIC DNA]</scope>
    <source>
        <strain evidence="6 7">DSM 44254</strain>
    </source>
</reference>
<dbReference type="HAMAP" id="MF_01609">
    <property type="entry name" value="Glu_cys_ligase_2"/>
    <property type="match status" value="1"/>
</dbReference>
<keyword evidence="1 5" id="KW-0436">Ligase</keyword>
<keyword evidence="2 5" id="KW-0547">Nucleotide-binding</keyword>
<dbReference type="InterPro" id="IPR011793">
    <property type="entry name" value="YbdK"/>
</dbReference>
<evidence type="ECO:0000256" key="2">
    <source>
        <dbReference type="ARBA" id="ARBA00022741"/>
    </source>
</evidence>
<dbReference type="Pfam" id="PF04107">
    <property type="entry name" value="GCS2"/>
    <property type="match status" value="1"/>
</dbReference>
<comment type="caution">
    <text evidence="6">The sequence shown here is derived from an EMBL/GenBank/DDBJ whole genome shotgun (WGS) entry which is preliminary data.</text>
</comment>
<dbReference type="InterPro" id="IPR006336">
    <property type="entry name" value="GCS2"/>
</dbReference>
<dbReference type="AlphaFoldDB" id="A0A3N1CW10"/>
<dbReference type="GO" id="GO:0004357">
    <property type="term" value="F:glutamate-cysteine ligase activity"/>
    <property type="evidence" value="ECO:0007669"/>
    <property type="project" value="UniProtKB-EC"/>
</dbReference>
<dbReference type="GO" id="GO:0042398">
    <property type="term" value="P:modified amino acid biosynthetic process"/>
    <property type="evidence" value="ECO:0007669"/>
    <property type="project" value="InterPro"/>
</dbReference>